<protein>
    <submittedName>
        <fullName evidence="1">Uncharacterized protein</fullName>
    </submittedName>
</protein>
<name>A0A7K1LFG2_9MICC</name>
<accession>A0A7K1LFG2</accession>
<evidence type="ECO:0000313" key="2">
    <source>
        <dbReference type="Proteomes" id="UP000462152"/>
    </source>
</evidence>
<dbReference type="EMBL" id="WOGT01000001">
    <property type="protein sequence ID" value="MUN53921.1"/>
    <property type="molecule type" value="Genomic_DNA"/>
</dbReference>
<keyword evidence="2" id="KW-1185">Reference proteome</keyword>
<dbReference type="Proteomes" id="UP000462152">
    <property type="component" value="Unassembled WGS sequence"/>
</dbReference>
<sequence>MTTRNRTPRPPQDFLNAMMHRRDVKEHVLALSIQTDAPATPAQVRRFLQAAPPEVFVLLDELVPKPTVGVRSESVYDNRIVQGFVGAVIERGLLGRGPGGPR</sequence>
<organism evidence="1 2">
    <name type="scientific">Rothia koreensis</name>
    <dbReference type="NCBI Taxonomy" id="592378"/>
    <lineage>
        <taxon>Bacteria</taxon>
        <taxon>Bacillati</taxon>
        <taxon>Actinomycetota</taxon>
        <taxon>Actinomycetes</taxon>
        <taxon>Micrococcales</taxon>
        <taxon>Micrococcaceae</taxon>
        <taxon>Rothia</taxon>
    </lineage>
</organism>
<comment type="caution">
    <text evidence="1">The sequence shown here is derived from an EMBL/GenBank/DDBJ whole genome shotgun (WGS) entry which is preliminary data.</text>
</comment>
<gene>
    <name evidence="1" type="ORF">GMA10_01535</name>
</gene>
<dbReference type="AlphaFoldDB" id="A0A7K1LFG2"/>
<reference evidence="1 2" key="1">
    <citation type="submission" date="2019-12" db="EMBL/GenBank/DDBJ databases">
        <authorList>
            <person name="Li J."/>
            <person name="Shi Y."/>
            <person name="Xu G."/>
            <person name="Xiao D."/>
            <person name="Ran X."/>
        </authorList>
    </citation>
    <scope>NUCLEOTIDE SEQUENCE [LARGE SCALE GENOMIC DNA]</scope>
    <source>
        <strain evidence="1 2">JCM 15915</strain>
    </source>
</reference>
<proteinExistence type="predicted"/>
<evidence type="ECO:0000313" key="1">
    <source>
        <dbReference type="EMBL" id="MUN53921.1"/>
    </source>
</evidence>
<dbReference type="RefSeq" id="WP_129314027.1">
    <property type="nucleotide sequence ID" value="NZ_NOIQ01000001.1"/>
</dbReference>